<evidence type="ECO:0000259" key="10">
    <source>
        <dbReference type="Pfam" id="PF00464"/>
    </source>
</evidence>
<dbReference type="Gene3D" id="3.40.640.10">
    <property type="entry name" value="Type I PLP-dependent aspartate aminotransferase-like (Major domain)"/>
    <property type="match status" value="1"/>
</dbReference>
<dbReference type="PANTHER" id="PTHR11680">
    <property type="entry name" value="SERINE HYDROXYMETHYLTRANSFERASE"/>
    <property type="match status" value="1"/>
</dbReference>
<dbReference type="Proteomes" id="UP000054498">
    <property type="component" value="Unassembled WGS sequence"/>
</dbReference>
<dbReference type="KEGG" id="mng:MNEG_14253"/>
<dbReference type="STRING" id="145388.A0A0D2J0Z5"/>
<dbReference type="GO" id="GO:0019264">
    <property type="term" value="P:glycine biosynthetic process from serine"/>
    <property type="evidence" value="ECO:0007669"/>
    <property type="project" value="TreeGrafter"/>
</dbReference>
<dbReference type="Gene3D" id="3.90.1150.10">
    <property type="entry name" value="Aspartate Aminotransferase, domain 1"/>
    <property type="match status" value="1"/>
</dbReference>
<evidence type="ECO:0000313" key="11">
    <source>
        <dbReference type="EMBL" id="KIY93707.1"/>
    </source>
</evidence>
<keyword evidence="4" id="KW-0963">Cytoplasm</keyword>
<dbReference type="GO" id="GO:0005739">
    <property type="term" value="C:mitochondrion"/>
    <property type="evidence" value="ECO:0007669"/>
    <property type="project" value="TreeGrafter"/>
</dbReference>
<proteinExistence type="predicted"/>
<reference evidence="11 12" key="1">
    <citation type="journal article" date="2013" name="BMC Genomics">
        <title>Reconstruction of the lipid metabolism for the microalga Monoraphidium neglectum from its genome sequence reveals characteristics suitable for biofuel production.</title>
        <authorList>
            <person name="Bogen C."/>
            <person name="Al-Dilaimi A."/>
            <person name="Albersmeier A."/>
            <person name="Wichmann J."/>
            <person name="Grundmann M."/>
            <person name="Rupp O."/>
            <person name="Lauersen K.J."/>
            <person name="Blifernez-Klassen O."/>
            <person name="Kalinowski J."/>
            <person name="Goesmann A."/>
            <person name="Mussgnug J.H."/>
            <person name="Kruse O."/>
        </authorList>
    </citation>
    <scope>NUCLEOTIDE SEQUENCE [LARGE SCALE GENOMIC DNA]</scope>
    <source>
        <strain evidence="11 12">SAG 48.87</strain>
    </source>
</reference>
<dbReference type="FunFam" id="3.90.1150.10:FF:000048">
    <property type="entry name" value="Serine hydroxymethyltransferase, mitochondrial"/>
    <property type="match status" value="1"/>
</dbReference>
<dbReference type="GO" id="GO:0005634">
    <property type="term" value="C:nucleus"/>
    <property type="evidence" value="ECO:0007669"/>
    <property type="project" value="UniProtKB-ARBA"/>
</dbReference>
<comment type="cofactor">
    <cofactor evidence="2">
        <name>pyridoxal 5'-phosphate</name>
        <dbReference type="ChEBI" id="CHEBI:597326"/>
    </cofactor>
</comment>
<keyword evidence="5 11" id="KW-0808">Transferase</keyword>
<evidence type="ECO:0000256" key="7">
    <source>
        <dbReference type="ARBA" id="ARBA00022990"/>
    </source>
</evidence>
<dbReference type="UniPathway" id="UPA00193"/>
<comment type="subcellular location">
    <subcellularLocation>
        <location evidence="3">Cytoplasm</location>
    </subcellularLocation>
</comment>
<keyword evidence="7" id="KW-0007">Acetylation</keyword>
<dbReference type="GO" id="GO:0032259">
    <property type="term" value="P:methylation"/>
    <property type="evidence" value="ECO:0007669"/>
    <property type="project" value="UniProtKB-KW"/>
</dbReference>
<keyword evidence="6" id="KW-0663">Pyridoxal phosphate</keyword>
<protein>
    <recommendedName>
        <fullName evidence="9">Glycine hydroxymethyltransferase</fullName>
    </recommendedName>
    <alternativeName>
        <fullName evidence="8">Serine methylase</fullName>
    </alternativeName>
</protein>
<feature type="domain" description="Serine hydroxymethyltransferase-like" evidence="10">
    <location>
        <begin position="25"/>
        <end position="80"/>
    </location>
</feature>
<evidence type="ECO:0000256" key="8">
    <source>
        <dbReference type="ARBA" id="ARBA00031137"/>
    </source>
</evidence>
<dbReference type="PANTHER" id="PTHR11680:SF63">
    <property type="entry name" value="SERINE HYDROXYMETHYLTRANSFERASE 3, CHLOROPLASTIC"/>
    <property type="match status" value="1"/>
</dbReference>
<organism evidence="11 12">
    <name type="scientific">Monoraphidium neglectum</name>
    <dbReference type="NCBI Taxonomy" id="145388"/>
    <lineage>
        <taxon>Eukaryota</taxon>
        <taxon>Viridiplantae</taxon>
        <taxon>Chlorophyta</taxon>
        <taxon>core chlorophytes</taxon>
        <taxon>Chlorophyceae</taxon>
        <taxon>CS clade</taxon>
        <taxon>Sphaeropleales</taxon>
        <taxon>Selenastraceae</taxon>
        <taxon>Monoraphidium</taxon>
    </lineage>
</organism>
<dbReference type="InterPro" id="IPR015424">
    <property type="entry name" value="PyrdxlP-dep_Trfase"/>
</dbReference>
<dbReference type="GO" id="GO:0030170">
    <property type="term" value="F:pyridoxal phosphate binding"/>
    <property type="evidence" value="ECO:0007669"/>
    <property type="project" value="TreeGrafter"/>
</dbReference>
<dbReference type="GO" id="GO:0035999">
    <property type="term" value="P:tetrahydrofolate interconversion"/>
    <property type="evidence" value="ECO:0007669"/>
    <property type="project" value="UniProtKB-UniPathway"/>
</dbReference>
<evidence type="ECO:0000256" key="6">
    <source>
        <dbReference type="ARBA" id="ARBA00022898"/>
    </source>
</evidence>
<dbReference type="GO" id="GO:0004372">
    <property type="term" value="F:glycine hydroxymethyltransferase activity"/>
    <property type="evidence" value="ECO:0007669"/>
    <property type="project" value="UniProtKB-EC"/>
</dbReference>
<evidence type="ECO:0000256" key="2">
    <source>
        <dbReference type="ARBA" id="ARBA00001933"/>
    </source>
</evidence>
<dbReference type="Pfam" id="PF00464">
    <property type="entry name" value="SHMT"/>
    <property type="match status" value="1"/>
</dbReference>
<dbReference type="SUPFAM" id="SSF53383">
    <property type="entry name" value="PLP-dependent transferases"/>
    <property type="match status" value="1"/>
</dbReference>
<comment type="catalytic activity">
    <reaction evidence="1">
        <text>(6R)-5,10-methylene-5,6,7,8-tetrahydrofolate + glycine + H2O = (6S)-5,6,7,8-tetrahydrofolate + L-serine</text>
        <dbReference type="Rhea" id="RHEA:15481"/>
        <dbReference type="ChEBI" id="CHEBI:15377"/>
        <dbReference type="ChEBI" id="CHEBI:15636"/>
        <dbReference type="ChEBI" id="CHEBI:33384"/>
        <dbReference type="ChEBI" id="CHEBI:57305"/>
        <dbReference type="ChEBI" id="CHEBI:57453"/>
        <dbReference type="EC" id="2.1.2.1"/>
    </reaction>
</comment>
<keyword evidence="11" id="KW-0489">Methyltransferase</keyword>
<evidence type="ECO:0000313" key="12">
    <source>
        <dbReference type="Proteomes" id="UP000054498"/>
    </source>
</evidence>
<dbReference type="AlphaFoldDB" id="A0A0D2J0Z5"/>
<dbReference type="OrthoDB" id="10265628at2759"/>
<evidence type="ECO:0000256" key="1">
    <source>
        <dbReference type="ARBA" id="ARBA00001528"/>
    </source>
</evidence>
<dbReference type="EMBL" id="KK104578">
    <property type="protein sequence ID" value="KIY93707.1"/>
    <property type="molecule type" value="Genomic_DNA"/>
</dbReference>
<sequence>MAKFGDVVQRRPGGLSCLFQYDGPLSEVDPEVANIIKKEKSRQNRGLELIASENFTSRAVMQALGSCMTNKYSEGRPAAR</sequence>
<dbReference type="GO" id="GO:0008168">
    <property type="term" value="F:methyltransferase activity"/>
    <property type="evidence" value="ECO:0007669"/>
    <property type="project" value="UniProtKB-KW"/>
</dbReference>
<accession>A0A0D2J0Z5</accession>
<evidence type="ECO:0000256" key="3">
    <source>
        <dbReference type="ARBA" id="ARBA00004496"/>
    </source>
</evidence>
<gene>
    <name evidence="11" type="ORF">MNEG_14253</name>
</gene>
<dbReference type="InterPro" id="IPR015421">
    <property type="entry name" value="PyrdxlP-dep_Trfase_major"/>
</dbReference>
<dbReference type="RefSeq" id="XP_013892727.1">
    <property type="nucleotide sequence ID" value="XM_014037273.1"/>
</dbReference>
<name>A0A0D2J0Z5_9CHLO</name>
<evidence type="ECO:0000256" key="9">
    <source>
        <dbReference type="ARBA" id="ARBA00032953"/>
    </source>
</evidence>
<dbReference type="InterPro" id="IPR039429">
    <property type="entry name" value="SHMT-like_dom"/>
</dbReference>
<evidence type="ECO:0000256" key="4">
    <source>
        <dbReference type="ARBA" id="ARBA00022490"/>
    </source>
</evidence>
<dbReference type="InterPro" id="IPR049943">
    <property type="entry name" value="Ser_HO-MeTrfase-like"/>
</dbReference>
<evidence type="ECO:0000256" key="5">
    <source>
        <dbReference type="ARBA" id="ARBA00022679"/>
    </source>
</evidence>
<keyword evidence="12" id="KW-1185">Reference proteome</keyword>
<dbReference type="GeneID" id="25731797"/>
<dbReference type="InterPro" id="IPR015422">
    <property type="entry name" value="PyrdxlP-dep_Trfase_small"/>
</dbReference>